<dbReference type="InterPro" id="IPR013761">
    <property type="entry name" value="SAM/pointed_sf"/>
</dbReference>
<dbReference type="InterPro" id="IPR058599">
    <property type="entry name" value="PHAT_Smg/ZCCHC2-like"/>
</dbReference>
<dbReference type="GO" id="GO:0000289">
    <property type="term" value="P:nuclear-transcribed mRNA poly(A) tail shortening"/>
    <property type="evidence" value="ECO:0007669"/>
    <property type="project" value="TreeGrafter"/>
</dbReference>
<dbReference type="STRING" id="268474.A0A0V1N6V7"/>
<comment type="subcellular location">
    <subcellularLocation>
        <location evidence="1">Cytoplasm</location>
    </subcellularLocation>
</comment>
<dbReference type="GO" id="GO:0000932">
    <property type="term" value="C:P-body"/>
    <property type="evidence" value="ECO:0007669"/>
    <property type="project" value="TreeGrafter"/>
</dbReference>
<dbReference type="SUPFAM" id="SSF47769">
    <property type="entry name" value="SAM/Pointed domain"/>
    <property type="match status" value="1"/>
</dbReference>
<dbReference type="GO" id="GO:0030371">
    <property type="term" value="F:translation repressor activity"/>
    <property type="evidence" value="ECO:0007669"/>
    <property type="project" value="InterPro"/>
</dbReference>
<dbReference type="Gene3D" id="1.25.40.170">
    <property type="entry name" value="Smaug, PHAT domain"/>
    <property type="match status" value="1"/>
</dbReference>
<evidence type="ECO:0000256" key="6">
    <source>
        <dbReference type="SAM" id="MobiDB-lite"/>
    </source>
</evidence>
<dbReference type="Proteomes" id="UP000054843">
    <property type="component" value="Unassembled WGS sequence"/>
</dbReference>
<dbReference type="InterPro" id="IPR050897">
    <property type="entry name" value="SMAUG/VTS1_RNA-bind"/>
</dbReference>
<feature type="region of interest" description="Disordered" evidence="6">
    <location>
        <begin position="653"/>
        <end position="674"/>
    </location>
</feature>
<sequence>MHTSNISDNRHCSSSKNEDKNLKKHVACNQRHFGMRKTRSAVGGKLRSMFLLQWKPAGKATLSQDGHVSQTKCLTIKKAASSSPLSLPQLHKFNCTQRSTYCNYLQPKKTIALSLKSSCRWAESVLKYCRCTVQKLYDMEHLGQGQDTSCGLVSPQALGGAFVDRDPYADSTVACRPLIGRFSRQPVGRSASLPSSPLKRISLMLALNKKLAVAFVCGRKSTRTNIPISQANSNMSTLERNRNGYFSSFASAWYPGYGGSTRIYNNNGIATTTTNSSQSLYNYWTTTSALLSPGGSSSNSSSGYEGGSGSASGNGSVNGCLWSTTPSRPTRTVQFPFGSTAPRPFASATTPPGCQDRAPIPLCSSFSPRADGVATHPRQLHDPVGGLLLPDGRNEMERNANDPVYLLNLFSRTPVSKLAVILLRHLSLLKIDSTPAKIIYLKHLCRIIYAALANEVDKDECMQLILHFLIHPAILDEERSLLKNAAKQIFDGFFDGISPNDNFNGLPYLPQGLFDEESSHTSDFVNHGDWLNNNNNNNNNNNVHDELLSSPVVEESQLRNRCSSHYESEGHGKWSQDYNSSISTLSSTRLNPIPTFESPMQTAATAPPPSSISPPNCCQNRCLLTPNNNHHINNFFTNNDFNANMVRIDKPNVANKQSQKSSFSSNSSYNTDGSNYHCRPGPSGYMNMEGGDTGDVFTLMNNFDSRYLADMYNYRRNNSPAATKVNFANAVNFEPAEEAMRDIPQWLKMLRLHKYTPLFSKISYDDMMTFSEEKLEALGVTKGARKKIVLSIEKLKQRAKTLKQLEKEGFYQSGSLRATLNELKCICLSPIRCYCPPNDGETEFDQEKIEGFESLPDEIDDDNIPAHFTRILGKICTQLLVTSEIEEDCVQICTEIMEKCANHPAFTEAQKKRLSNCRHELRKILYLSKATMGNDGMRGSSIPNNNRERRQHAQRKFSLQSIQHYNNNNGNGRNNDLISKSNVKRSAKNKRSNRPVDGQRFNRFPAVNVEYARVAEAEKPLTISCSNYNNYARPTAQTTATTQSTKAFEMQSANHHHHHHHHHSISNYATNVNPMFSTTTPIPQQAASIMDEKNSFIYSSDHQLSSWNNCASNFDNTTKRNIGLSDNGFVNQGRRHSASNSLISDINNSTWDPINFNSGLDQLCRSITEAALEDSAQ</sequence>
<keyword evidence="5" id="KW-0694">RNA-binding</keyword>
<dbReference type="OrthoDB" id="2155283at2759"/>
<name>A0A0V1N6V7_9BILA</name>
<keyword evidence="4" id="KW-0678">Repressor</keyword>
<dbReference type="SMART" id="SM00454">
    <property type="entry name" value="SAM"/>
    <property type="match status" value="1"/>
</dbReference>
<feature type="compositionally biased region" description="Low complexity" evidence="6">
    <location>
        <begin position="966"/>
        <end position="975"/>
    </location>
</feature>
<evidence type="ECO:0000256" key="2">
    <source>
        <dbReference type="ARBA" id="ARBA00008232"/>
    </source>
</evidence>
<dbReference type="EMBL" id="JYDO01000006">
    <property type="protein sequence ID" value="KRZ79454.1"/>
    <property type="molecule type" value="Genomic_DNA"/>
</dbReference>
<dbReference type="Gene3D" id="1.10.150.50">
    <property type="entry name" value="Transcription Factor, Ets-1"/>
    <property type="match status" value="1"/>
</dbReference>
<dbReference type="PANTHER" id="PTHR12515">
    <property type="entry name" value="STERILE ALPHA MOTIF DOMAIN CONTAINING PROTEIN 4-RELATED"/>
    <property type="match status" value="1"/>
</dbReference>
<feature type="region of interest" description="Disordered" evidence="6">
    <location>
        <begin position="1"/>
        <end position="21"/>
    </location>
</feature>
<keyword evidence="9" id="KW-1185">Reference proteome</keyword>
<feature type="compositionally biased region" description="Low complexity" evidence="6">
    <location>
        <begin position="655"/>
        <end position="668"/>
    </location>
</feature>
<evidence type="ECO:0000259" key="7">
    <source>
        <dbReference type="SMART" id="SM00454"/>
    </source>
</evidence>
<dbReference type="CDD" id="cd09557">
    <property type="entry name" value="SAM_Smaug"/>
    <property type="match status" value="1"/>
</dbReference>
<dbReference type="AlphaFoldDB" id="A0A0V1N6V7"/>
<dbReference type="GO" id="GO:0003729">
    <property type="term" value="F:mRNA binding"/>
    <property type="evidence" value="ECO:0007669"/>
    <property type="project" value="TreeGrafter"/>
</dbReference>
<proteinExistence type="inferred from homology"/>
<dbReference type="InterPro" id="IPR001660">
    <property type="entry name" value="SAM"/>
</dbReference>
<reference evidence="8 9" key="1">
    <citation type="submission" date="2015-01" db="EMBL/GenBank/DDBJ databases">
        <title>Evolution of Trichinella species and genotypes.</title>
        <authorList>
            <person name="Korhonen P.K."/>
            <person name="Edoardo P."/>
            <person name="Giuseppe L.R."/>
            <person name="Gasser R.B."/>
        </authorList>
    </citation>
    <scope>NUCLEOTIDE SEQUENCE [LARGE SCALE GENOMIC DNA]</scope>
    <source>
        <strain evidence="8">ISS1980</strain>
    </source>
</reference>
<comment type="caution">
    <text evidence="8">The sequence shown here is derived from an EMBL/GenBank/DDBJ whole genome shotgun (WGS) entry which is preliminary data.</text>
</comment>
<dbReference type="Pfam" id="PF26034">
    <property type="entry name" value="PHAT_SMAUG"/>
    <property type="match status" value="1"/>
</dbReference>
<feature type="region of interest" description="Disordered" evidence="6">
    <location>
        <begin position="525"/>
        <end position="545"/>
    </location>
</feature>
<keyword evidence="3" id="KW-0963">Cytoplasm</keyword>
<feature type="region of interest" description="Disordered" evidence="6">
    <location>
        <begin position="935"/>
        <end position="999"/>
    </location>
</feature>
<evidence type="ECO:0000256" key="5">
    <source>
        <dbReference type="ARBA" id="ARBA00022884"/>
    </source>
</evidence>
<feature type="compositionally biased region" description="Basic and acidic residues" evidence="6">
    <location>
        <begin position="8"/>
        <end position="21"/>
    </location>
</feature>
<evidence type="ECO:0000313" key="9">
    <source>
        <dbReference type="Proteomes" id="UP000054843"/>
    </source>
</evidence>
<dbReference type="Pfam" id="PF00536">
    <property type="entry name" value="SAM_1"/>
    <property type="match status" value="1"/>
</dbReference>
<dbReference type="InterPro" id="IPR037634">
    <property type="entry name" value="Smaug_SAM"/>
</dbReference>
<evidence type="ECO:0000256" key="4">
    <source>
        <dbReference type="ARBA" id="ARBA00022491"/>
    </source>
</evidence>
<evidence type="ECO:0000313" key="8">
    <source>
        <dbReference type="EMBL" id="KRZ79454.1"/>
    </source>
</evidence>
<evidence type="ECO:0000256" key="1">
    <source>
        <dbReference type="ARBA" id="ARBA00004496"/>
    </source>
</evidence>
<dbReference type="PANTHER" id="PTHR12515:SF5">
    <property type="entry name" value="PROTEIN SMAUG"/>
    <property type="match status" value="1"/>
</dbReference>
<feature type="compositionally biased region" description="Low complexity" evidence="6">
    <location>
        <begin position="532"/>
        <end position="542"/>
    </location>
</feature>
<feature type="compositionally biased region" description="Basic residues" evidence="6">
    <location>
        <begin position="982"/>
        <end position="993"/>
    </location>
</feature>
<evidence type="ECO:0000256" key="3">
    <source>
        <dbReference type="ARBA" id="ARBA00022490"/>
    </source>
</evidence>
<protein>
    <submittedName>
        <fullName evidence="8">Protein Smaug-like protein 2</fullName>
    </submittedName>
</protein>
<dbReference type="InterPro" id="IPR037093">
    <property type="entry name" value="PHAT_dom_sf"/>
</dbReference>
<accession>A0A0V1N6V7</accession>
<comment type="similarity">
    <text evidence="2">Belongs to the SMAUG family.</text>
</comment>
<gene>
    <name evidence="8" type="primary">SAMD4B</name>
    <name evidence="8" type="ORF">T10_703</name>
</gene>
<organism evidence="8 9">
    <name type="scientific">Trichinella papuae</name>
    <dbReference type="NCBI Taxonomy" id="268474"/>
    <lineage>
        <taxon>Eukaryota</taxon>
        <taxon>Metazoa</taxon>
        <taxon>Ecdysozoa</taxon>
        <taxon>Nematoda</taxon>
        <taxon>Enoplea</taxon>
        <taxon>Dorylaimia</taxon>
        <taxon>Trichinellida</taxon>
        <taxon>Trichinellidae</taxon>
        <taxon>Trichinella</taxon>
    </lineage>
</organism>
<feature type="domain" description="SAM" evidence="7">
    <location>
        <begin position="735"/>
        <end position="798"/>
    </location>
</feature>